<sequence length="63" mass="7148">MSESVIFALSTFKVVNKVKRLILFIFSSTINHLMSSEYGIGDILRDNSNGLKLTVAIKFTYEF</sequence>
<keyword evidence="2" id="KW-1185">Reference proteome</keyword>
<dbReference type="Proteomes" id="UP000189475">
    <property type="component" value="Unassembled WGS sequence"/>
</dbReference>
<reference evidence="1 2" key="1">
    <citation type="submission" date="2017-02" db="EMBL/GenBank/DDBJ databases">
        <authorList>
            <person name="Peterson S.W."/>
        </authorList>
    </citation>
    <scope>NUCLEOTIDE SEQUENCE [LARGE SCALE GENOMIC DNA]</scope>
    <source>
        <strain evidence="1 2">CECT 9027</strain>
    </source>
</reference>
<protein>
    <submittedName>
        <fullName evidence="1">Uncharacterized protein</fullName>
    </submittedName>
</protein>
<evidence type="ECO:0000313" key="2">
    <source>
        <dbReference type="Proteomes" id="UP000189475"/>
    </source>
</evidence>
<proteinExistence type="predicted"/>
<dbReference type="EMBL" id="FUFT01000005">
    <property type="protein sequence ID" value="SJL83972.1"/>
    <property type="molecule type" value="Genomic_DNA"/>
</dbReference>
<gene>
    <name evidence="1" type="ORF">VPAL9027_01951</name>
</gene>
<name>A0A1R4B4X1_9VIBR</name>
<evidence type="ECO:0000313" key="1">
    <source>
        <dbReference type="EMBL" id="SJL83972.1"/>
    </source>
</evidence>
<dbReference type="AlphaFoldDB" id="A0A1R4B4X1"/>
<accession>A0A1R4B4X1</accession>
<organism evidence="1 2">
    <name type="scientific">Vibrio palustris</name>
    <dbReference type="NCBI Taxonomy" id="1918946"/>
    <lineage>
        <taxon>Bacteria</taxon>
        <taxon>Pseudomonadati</taxon>
        <taxon>Pseudomonadota</taxon>
        <taxon>Gammaproteobacteria</taxon>
        <taxon>Vibrionales</taxon>
        <taxon>Vibrionaceae</taxon>
        <taxon>Vibrio</taxon>
    </lineage>
</organism>